<dbReference type="AntiFam" id="ANF00007">
    <property type="entry name" value="Shadow ORF (opposite clpB)"/>
</dbReference>
<reference evidence="1 2" key="1">
    <citation type="submission" date="2015-07" db="EMBL/GenBank/DDBJ databases">
        <authorList>
            <consortium name="Pathogen Informatics"/>
        </authorList>
    </citation>
    <scope>NUCLEOTIDE SEQUENCE [LARGE SCALE GENOMIC DNA]</scope>
    <source>
        <strain evidence="1 2">A325</strain>
    </source>
</reference>
<dbReference type="Proteomes" id="UP000046067">
    <property type="component" value="Unassembled WGS sequence"/>
</dbReference>
<dbReference type="EMBL" id="CWQJ01000007">
    <property type="protein sequence ID" value="CSB95879.1"/>
    <property type="molecule type" value="Genomic_DNA"/>
</dbReference>
<sequence>MQLGGHFASHHTQRQTFNHGTFANTCFTHHNRVVFAATAQNIHHQVEFVFTAQDRIKLTVTGLLSHIRAKAPEWCFCGGLQWISRIFVCFSHCGFCRIT</sequence>
<evidence type="ECO:0000313" key="2">
    <source>
        <dbReference type="Proteomes" id="UP000046067"/>
    </source>
</evidence>
<organism evidence="1 2">
    <name type="scientific">Vibrio cholerae</name>
    <dbReference type="NCBI Taxonomy" id="666"/>
    <lineage>
        <taxon>Bacteria</taxon>
        <taxon>Pseudomonadati</taxon>
        <taxon>Pseudomonadota</taxon>
        <taxon>Gammaproteobacteria</taxon>
        <taxon>Vibrionales</taxon>
        <taxon>Vibrionaceae</taxon>
        <taxon>Vibrio</taxon>
    </lineage>
</organism>
<dbReference type="AlphaFoldDB" id="A0A655WSQ4"/>
<protein>
    <submittedName>
        <fullName evidence="1">Protein of uncharacterized function (DUF3170)</fullName>
    </submittedName>
</protein>
<gene>
    <name evidence="1" type="ORF">ERS013201_01403</name>
</gene>
<evidence type="ECO:0000313" key="1">
    <source>
        <dbReference type="EMBL" id="CSB95879.1"/>
    </source>
</evidence>
<name>A0A655WSQ4_VIBCL</name>
<accession>A0A655WSQ4</accession>
<proteinExistence type="predicted"/>